<evidence type="ECO:0000313" key="10">
    <source>
        <dbReference type="EMBL" id="OAN48628.1"/>
    </source>
</evidence>
<dbReference type="SMART" id="SM00448">
    <property type="entry name" value="REC"/>
    <property type="match status" value="1"/>
</dbReference>
<dbReference type="Pfam" id="PF00486">
    <property type="entry name" value="Trans_reg_C"/>
    <property type="match status" value="1"/>
</dbReference>
<dbReference type="InterPro" id="IPR036388">
    <property type="entry name" value="WH-like_DNA-bd_sf"/>
</dbReference>
<evidence type="ECO:0000256" key="2">
    <source>
        <dbReference type="ARBA" id="ARBA00023012"/>
    </source>
</evidence>
<feature type="domain" description="OmpR/PhoB-type" evidence="9">
    <location>
        <begin position="124"/>
        <end position="223"/>
    </location>
</feature>
<dbReference type="InterPro" id="IPR011006">
    <property type="entry name" value="CheY-like_superfamily"/>
</dbReference>
<feature type="domain" description="Response regulatory" evidence="8">
    <location>
        <begin position="4"/>
        <end position="117"/>
    </location>
</feature>
<dbReference type="GO" id="GO:0000156">
    <property type="term" value="F:phosphorelay response regulator activity"/>
    <property type="evidence" value="ECO:0007669"/>
    <property type="project" value="TreeGrafter"/>
</dbReference>
<gene>
    <name evidence="10" type="ORF">A6A03_07590</name>
</gene>
<feature type="modified residue" description="4-aspartylphosphate" evidence="6">
    <location>
        <position position="53"/>
    </location>
</feature>
<protein>
    <submittedName>
        <fullName evidence="10">Two-component system response regulator</fullName>
    </submittedName>
</protein>
<dbReference type="PROSITE" id="PS50110">
    <property type="entry name" value="RESPONSE_REGULATORY"/>
    <property type="match status" value="1"/>
</dbReference>
<dbReference type="CDD" id="cd00383">
    <property type="entry name" value="trans_reg_C"/>
    <property type="match status" value="1"/>
</dbReference>
<evidence type="ECO:0000259" key="8">
    <source>
        <dbReference type="PROSITE" id="PS50110"/>
    </source>
</evidence>
<proteinExistence type="predicted"/>
<keyword evidence="4 7" id="KW-0238">DNA-binding</keyword>
<dbReference type="Gene3D" id="6.10.250.690">
    <property type="match status" value="1"/>
</dbReference>
<dbReference type="GO" id="GO:0005829">
    <property type="term" value="C:cytosol"/>
    <property type="evidence" value="ECO:0007669"/>
    <property type="project" value="TreeGrafter"/>
</dbReference>
<keyword evidence="2" id="KW-0902">Two-component regulatory system</keyword>
<dbReference type="PANTHER" id="PTHR48111:SF50">
    <property type="entry name" value="KDP OPERON TRANSCRIPTIONAL REGULATORY PROTEIN KDPE"/>
    <property type="match status" value="1"/>
</dbReference>
<dbReference type="Gene3D" id="1.10.10.10">
    <property type="entry name" value="Winged helix-like DNA-binding domain superfamily/Winged helix DNA-binding domain"/>
    <property type="match status" value="1"/>
</dbReference>
<evidence type="ECO:0000256" key="4">
    <source>
        <dbReference type="ARBA" id="ARBA00023125"/>
    </source>
</evidence>
<evidence type="ECO:0000313" key="11">
    <source>
        <dbReference type="Proteomes" id="UP000078287"/>
    </source>
</evidence>
<feature type="DNA-binding region" description="OmpR/PhoB-type" evidence="7">
    <location>
        <begin position="124"/>
        <end position="223"/>
    </location>
</feature>
<dbReference type="InterPro" id="IPR039420">
    <property type="entry name" value="WalR-like"/>
</dbReference>
<dbReference type="InterPro" id="IPR016032">
    <property type="entry name" value="Sig_transdc_resp-reg_C-effctor"/>
</dbReference>
<dbReference type="GO" id="GO:0006355">
    <property type="term" value="P:regulation of DNA-templated transcription"/>
    <property type="evidence" value="ECO:0007669"/>
    <property type="project" value="InterPro"/>
</dbReference>
<name>A0A178MKI9_9CHLR</name>
<organism evidence="10 11">
    <name type="scientific">Chloroflexus islandicus</name>
    <dbReference type="NCBI Taxonomy" id="1707952"/>
    <lineage>
        <taxon>Bacteria</taxon>
        <taxon>Bacillati</taxon>
        <taxon>Chloroflexota</taxon>
        <taxon>Chloroflexia</taxon>
        <taxon>Chloroflexales</taxon>
        <taxon>Chloroflexineae</taxon>
        <taxon>Chloroflexaceae</taxon>
        <taxon>Chloroflexus</taxon>
    </lineage>
</organism>
<evidence type="ECO:0000256" key="6">
    <source>
        <dbReference type="PROSITE-ProRule" id="PRU00169"/>
    </source>
</evidence>
<dbReference type="GO" id="GO:0000976">
    <property type="term" value="F:transcription cis-regulatory region binding"/>
    <property type="evidence" value="ECO:0007669"/>
    <property type="project" value="TreeGrafter"/>
</dbReference>
<dbReference type="InterPro" id="IPR001789">
    <property type="entry name" value="Sig_transdc_resp-reg_receiver"/>
</dbReference>
<sequence>MKQRILIVDDDPGIVAAITPALRAQGYEVAAAHDGELALAAFRQVEPHLVLLDLVMPKLGGIGVCQQIRQQSATPIIVVSVKGAEADIVTALDNGADDYLVKPFRLSELLARIRAVLRRGRTPQPLIECADLVIDTTRRIVLRQGQPVSLTPIEYAVLAELVAHRNGVVTARQIVQRVWGPQYADATDYVKGVIRRLRVKLEPDPAHPRYIITEPHVGYRFNDASGAVSSPS</sequence>
<dbReference type="OrthoDB" id="9790454at2"/>
<dbReference type="STRING" id="1707952.A6A03_07590"/>
<dbReference type="EMBL" id="LWQS01000030">
    <property type="protein sequence ID" value="OAN48628.1"/>
    <property type="molecule type" value="Genomic_DNA"/>
</dbReference>
<dbReference type="RefSeq" id="WP_066782842.1">
    <property type="nucleotide sequence ID" value="NZ_LWQS01000030.1"/>
</dbReference>
<evidence type="ECO:0000256" key="3">
    <source>
        <dbReference type="ARBA" id="ARBA00023015"/>
    </source>
</evidence>
<dbReference type="PANTHER" id="PTHR48111">
    <property type="entry name" value="REGULATOR OF RPOS"/>
    <property type="match status" value="1"/>
</dbReference>
<evidence type="ECO:0000256" key="7">
    <source>
        <dbReference type="PROSITE-ProRule" id="PRU01091"/>
    </source>
</evidence>
<dbReference type="Gene3D" id="3.40.50.2300">
    <property type="match status" value="1"/>
</dbReference>
<keyword evidence="11" id="KW-1185">Reference proteome</keyword>
<keyword evidence="5" id="KW-0804">Transcription</keyword>
<evidence type="ECO:0000256" key="1">
    <source>
        <dbReference type="ARBA" id="ARBA00022553"/>
    </source>
</evidence>
<dbReference type="SMART" id="SM00862">
    <property type="entry name" value="Trans_reg_C"/>
    <property type="match status" value="1"/>
</dbReference>
<dbReference type="SUPFAM" id="SSF52172">
    <property type="entry name" value="CheY-like"/>
    <property type="match status" value="1"/>
</dbReference>
<dbReference type="FunFam" id="3.40.50.2300:FF:000001">
    <property type="entry name" value="DNA-binding response regulator PhoB"/>
    <property type="match status" value="1"/>
</dbReference>
<dbReference type="PROSITE" id="PS51755">
    <property type="entry name" value="OMPR_PHOB"/>
    <property type="match status" value="1"/>
</dbReference>
<keyword evidence="1 6" id="KW-0597">Phosphoprotein</keyword>
<comment type="caution">
    <text evidence="10">The sequence shown here is derived from an EMBL/GenBank/DDBJ whole genome shotgun (WGS) entry which is preliminary data.</text>
</comment>
<accession>A0A178MKI9</accession>
<dbReference type="SUPFAM" id="SSF46894">
    <property type="entry name" value="C-terminal effector domain of the bipartite response regulators"/>
    <property type="match status" value="1"/>
</dbReference>
<dbReference type="CDD" id="cd17574">
    <property type="entry name" value="REC_OmpR"/>
    <property type="match status" value="1"/>
</dbReference>
<dbReference type="GO" id="GO:0032993">
    <property type="term" value="C:protein-DNA complex"/>
    <property type="evidence" value="ECO:0007669"/>
    <property type="project" value="TreeGrafter"/>
</dbReference>
<evidence type="ECO:0000256" key="5">
    <source>
        <dbReference type="ARBA" id="ARBA00023163"/>
    </source>
</evidence>
<reference evidence="10 11" key="1">
    <citation type="submission" date="2016-04" db="EMBL/GenBank/DDBJ databases">
        <title>Chloroflexus islandicus sp. nov., a thermophilic filamentous anoxygenic phototrophic bacterium from geyser Strokkur (Iceland).</title>
        <authorList>
            <person name="Gaisin V.A."/>
            <person name="Kalashnikov A.M."/>
            <person name="Sukhacheva M.V."/>
            <person name="Grouzdev D.S."/>
            <person name="Ivanov T.M."/>
            <person name="Kuznetsov B."/>
            <person name="Gorlenko V.M."/>
        </authorList>
    </citation>
    <scope>NUCLEOTIDE SEQUENCE [LARGE SCALE GENOMIC DNA]</scope>
    <source>
        <strain evidence="11">isl-2</strain>
    </source>
</reference>
<dbReference type="InterPro" id="IPR001867">
    <property type="entry name" value="OmpR/PhoB-type_DNA-bd"/>
</dbReference>
<keyword evidence="3" id="KW-0805">Transcription regulation</keyword>
<dbReference type="Pfam" id="PF00072">
    <property type="entry name" value="Response_reg"/>
    <property type="match status" value="1"/>
</dbReference>
<evidence type="ECO:0000259" key="9">
    <source>
        <dbReference type="PROSITE" id="PS51755"/>
    </source>
</evidence>
<dbReference type="AlphaFoldDB" id="A0A178MKI9"/>
<dbReference type="Proteomes" id="UP000078287">
    <property type="component" value="Unassembled WGS sequence"/>
</dbReference>